<gene>
    <name evidence="3" type="ORF">AFM12_02905</name>
</gene>
<dbReference type="Pfam" id="PF03446">
    <property type="entry name" value="NAD_binding_2"/>
    <property type="match status" value="1"/>
</dbReference>
<comment type="caution">
    <text evidence="3">The sequence shown here is derived from an EMBL/GenBank/DDBJ whole genome shotgun (WGS) entry which is preliminary data.</text>
</comment>
<dbReference type="Gene3D" id="1.10.3660.10">
    <property type="entry name" value="6-phosphogluconate dehydrogenase C-terminal like domain"/>
    <property type="match status" value="2"/>
</dbReference>
<feature type="domain" description="Prephenate/arogenate dehydrogenase" evidence="2">
    <location>
        <begin position="1"/>
        <end position="283"/>
    </location>
</feature>
<evidence type="ECO:0000256" key="1">
    <source>
        <dbReference type="ARBA" id="ARBA00023002"/>
    </source>
</evidence>
<dbReference type="Gene3D" id="3.40.50.720">
    <property type="entry name" value="NAD(P)-binding Rossmann-like Domain"/>
    <property type="match status" value="1"/>
</dbReference>
<dbReference type="InterPro" id="IPR003099">
    <property type="entry name" value="Prephen_DH"/>
</dbReference>
<dbReference type="GO" id="GO:0006571">
    <property type="term" value="P:tyrosine biosynthetic process"/>
    <property type="evidence" value="ECO:0007669"/>
    <property type="project" value="InterPro"/>
</dbReference>
<accession>A0A0P7CAA9</accession>
<protein>
    <submittedName>
        <fullName evidence="3">Prephenate dehydrogenase</fullName>
    </submittedName>
</protein>
<organism evidence="3 4">
    <name type="scientific">Jiulongibacter sediminis</name>
    <dbReference type="NCBI Taxonomy" id="1605367"/>
    <lineage>
        <taxon>Bacteria</taxon>
        <taxon>Pseudomonadati</taxon>
        <taxon>Bacteroidota</taxon>
        <taxon>Cytophagia</taxon>
        <taxon>Cytophagales</taxon>
        <taxon>Leadbetterellaceae</taxon>
        <taxon>Jiulongibacter</taxon>
    </lineage>
</organism>
<dbReference type="GO" id="GO:0004665">
    <property type="term" value="F:prephenate dehydrogenase (NADP+) activity"/>
    <property type="evidence" value="ECO:0007669"/>
    <property type="project" value="InterPro"/>
</dbReference>
<name>A0A0P7CAA9_9BACT</name>
<dbReference type="PROSITE" id="PS51176">
    <property type="entry name" value="PDH_ADH"/>
    <property type="match status" value="1"/>
</dbReference>
<dbReference type="PANTHER" id="PTHR21363:SF0">
    <property type="entry name" value="PREPHENATE DEHYDROGENASE [NADP(+)]"/>
    <property type="match status" value="1"/>
</dbReference>
<reference evidence="3 4" key="1">
    <citation type="submission" date="2015-07" db="EMBL/GenBank/DDBJ databases">
        <title>The draft genome sequence of Leadbetterella sp. JN14-9.</title>
        <authorList>
            <person name="Liu Y."/>
            <person name="Du J."/>
            <person name="Shao Z."/>
        </authorList>
    </citation>
    <scope>NUCLEOTIDE SEQUENCE [LARGE SCALE GENOMIC DNA]</scope>
    <source>
        <strain evidence="3 4">JN14-9</strain>
    </source>
</reference>
<sequence>MNIGIIGLGDMGQLYAHSFSKAGYQVFGCDLPENAESLSHIFEDNDLVNICKSSKEVIENSVYLIFSVETNKIESVVRELAPYVRKGHIVAGQTSVKNPEVRAFKKYLNDDVDIATLHSLHGPHVNPKGQTLVAIPERISSERFKEVLGVLSCMESKIEVLDSADVHDKMMADIQVVTHIGFESIGTSFMHRGIFPWESRLHSSGLDNVKLLLTLRIYSYKHHVYEGMAMQNPFSKQDVRAYAKAENDIFGLMISESKDELYKLILEAKEKVFKGFPGSLMLNDELMREFSLYPPREHKANSHLSLLAMVLTWARLGTSPYDNLICQTPPFKLRVGMAEYLFLNDELLQESLEAALFDKSIRMDDLAFHTSVQEWAHIVESGDQKGYSSHFERTKAFLADRLEEGRRLSSMLIERINNEAG</sequence>
<keyword evidence="4" id="KW-1185">Reference proteome</keyword>
<evidence type="ECO:0000313" key="4">
    <source>
        <dbReference type="Proteomes" id="UP000050454"/>
    </source>
</evidence>
<dbReference type="SUPFAM" id="SSF51735">
    <property type="entry name" value="NAD(P)-binding Rossmann-fold domains"/>
    <property type="match status" value="1"/>
</dbReference>
<dbReference type="PATRIC" id="fig|1605367.3.peg.1924"/>
<dbReference type="GO" id="GO:0008977">
    <property type="term" value="F:prephenate dehydrogenase (NAD+) activity"/>
    <property type="evidence" value="ECO:0007669"/>
    <property type="project" value="InterPro"/>
</dbReference>
<dbReference type="STRING" id="1605367.AFM12_02905"/>
<evidence type="ECO:0000313" key="3">
    <source>
        <dbReference type="EMBL" id="KPM49565.1"/>
    </source>
</evidence>
<dbReference type="AlphaFoldDB" id="A0A0P7CAA9"/>
<dbReference type="GO" id="GO:0050661">
    <property type="term" value="F:NADP binding"/>
    <property type="evidence" value="ECO:0007669"/>
    <property type="project" value="InterPro"/>
</dbReference>
<dbReference type="InterPro" id="IPR008927">
    <property type="entry name" value="6-PGluconate_DH-like_C_sf"/>
</dbReference>
<keyword evidence="1" id="KW-0560">Oxidoreductase</keyword>
<proteinExistence type="predicted"/>
<dbReference type="PANTHER" id="PTHR21363">
    <property type="entry name" value="PREPHENATE DEHYDROGENASE"/>
    <property type="match status" value="1"/>
</dbReference>
<dbReference type="InterPro" id="IPR036291">
    <property type="entry name" value="NAD(P)-bd_dom_sf"/>
</dbReference>
<dbReference type="GO" id="GO:0070403">
    <property type="term" value="F:NAD+ binding"/>
    <property type="evidence" value="ECO:0007669"/>
    <property type="project" value="TreeGrafter"/>
</dbReference>
<evidence type="ECO:0000259" key="2">
    <source>
        <dbReference type="PROSITE" id="PS51176"/>
    </source>
</evidence>
<dbReference type="InterPro" id="IPR050812">
    <property type="entry name" value="Preph/Arog_dehydrog"/>
</dbReference>
<dbReference type="Proteomes" id="UP000050454">
    <property type="component" value="Unassembled WGS sequence"/>
</dbReference>
<dbReference type="OrthoDB" id="914255at2"/>
<dbReference type="RefSeq" id="WP_055143769.1">
    <property type="nucleotide sequence ID" value="NZ_JXSZ01000005.1"/>
</dbReference>
<dbReference type="SUPFAM" id="SSF48179">
    <property type="entry name" value="6-phosphogluconate dehydrogenase C-terminal domain-like"/>
    <property type="match status" value="2"/>
</dbReference>
<dbReference type="EMBL" id="LGTQ01000005">
    <property type="protein sequence ID" value="KPM49565.1"/>
    <property type="molecule type" value="Genomic_DNA"/>
</dbReference>
<dbReference type="InterPro" id="IPR006115">
    <property type="entry name" value="6PGDH_NADP-bd"/>
</dbReference>